<evidence type="ECO:0000313" key="2">
    <source>
        <dbReference type="EMBL" id="KAF7550628.1"/>
    </source>
</evidence>
<proteinExistence type="predicted"/>
<dbReference type="AlphaFoldDB" id="A0A9P5HDV7"/>
<name>A0A9P5HDV7_9HYPO</name>
<dbReference type="OrthoDB" id="5325276at2759"/>
<feature type="region of interest" description="Disordered" evidence="1">
    <location>
        <begin position="79"/>
        <end position="128"/>
    </location>
</feature>
<evidence type="ECO:0000256" key="1">
    <source>
        <dbReference type="SAM" id="MobiDB-lite"/>
    </source>
</evidence>
<evidence type="ECO:0000313" key="3">
    <source>
        <dbReference type="Proteomes" id="UP000722485"/>
    </source>
</evidence>
<sequence>MGFLSFLTRKSTGDRFSGRSIKTQAYDSTVASHPPVRGTYPVAGNGQNALDKLQQAARKRSVAQLPVIIPSTVDTFDNFDTYTAPSPQIPRNRDSLVGRPMSAPDGPKFNLRSKSVSRSSRGTSPAVVLRPDNDYIQKQLLPVISPVSPVPPVPIIPNQHRRRRSSLDSTNRFIDILDAQGEFKPSNFRSRVEASGAREYGEDVADRNIGINSHDLGSPAVQAFYSRSSHGGSNHGGSNHGDYIDHSSLVPSVPKPAHSNTSERSVRIRSRKKDATSLAKTADVSAWNSFSECHEVDMLRPEYPEYPRGRRIERRADLYYANPANQTYPITGDRRKSFHTFAPPSTERSRPRPLSVHPSLSNFDDDESYPPPLPRSRPKTSGGRSAVHGIGNLEVDSVMDEALDEPAPFPSMRAVPMPRAKANPVTGVPGRSSHTRRRSRSESFDWQAQSKHREPTLAISRPSSSSSIDPPRPRTGSLGGTSLQQRHRLDDITEHIPVRTSSLGLNSQPCFTPTTISSVYSSNAFTQPRSQHTPSTSIDASMGALSEKLGYERDLSPSVPSGGNLTPAYYTAAEEDLTLDALIVPRNKAHNQPRFDYVQDIPISESPLMSNYMSGFTDDSDVDSFIGTRGRAIGEEELLFNEGIYTATGGLPGLYDSFPSQKAPAPAPAPAPPPAPSSNPRSMRPTPVSSPKPVQKKRQDSSRPRSVHTRPRSRSHRSFESRHEFTIDAGDLDAFLQLQHEFLRSAGPMMASSFGADDRYGRLSMYEFDDDDDKVDIRTATRIRKDLHRGDTVRSLRSRRSRSTYRRRREEESGHAADIED</sequence>
<feature type="compositionally biased region" description="Low complexity" evidence="1">
    <location>
        <begin position="459"/>
        <end position="469"/>
    </location>
</feature>
<feature type="region of interest" description="Disordered" evidence="1">
    <location>
        <begin position="405"/>
        <end position="487"/>
    </location>
</feature>
<reference evidence="2" key="1">
    <citation type="submission" date="2020-03" db="EMBL/GenBank/DDBJ databases">
        <title>Draft Genome Sequence of Cylindrodendrum hubeiense.</title>
        <authorList>
            <person name="Buettner E."/>
            <person name="Kellner H."/>
        </authorList>
    </citation>
    <scope>NUCLEOTIDE SEQUENCE</scope>
    <source>
        <strain evidence="2">IHI 201604</strain>
    </source>
</reference>
<feature type="compositionally biased region" description="Low complexity" evidence="1">
    <location>
        <begin position="112"/>
        <end position="124"/>
    </location>
</feature>
<feature type="compositionally biased region" description="Basic residues" evidence="1">
    <location>
        <begin position="705"/>
        <end position="716"/>
    </location>
</feature>
<protein>
    <submittedName>
        <fullName evidence="2">Uncharacterized protein</fullName>
    </submittedName>
</protein>
<gene>
    <name evidence="2" type="ORF">G7Z17_g5599</name>
</gene>
<feature type="compositionally biased region" description="Pro residues" evidence="1">
    <location>
        <begin position="665"/>
        <end position="677"/>
    </location>
</feature>
<feature type="region of interest" description="Disordered" evidence="1">
    <location>
        <begin position="225"/>
        <end position="278"/>
    </location>
</feature>
<comment type="caution">
    <text evidence="2">The sequence shown here is derived from an EMBL/GenBank/DDBJ whole genome shotgun (WGS) entry which is preliminary data.</text>
</comment>
<dbReference type="EMBL" id="JAANBB010000094">
    <property type="protein sequence ID" value="KAF7550628.1"/>
    <property type="molecule type" value="Genomic_DNA"/>
</dbReference>
<feature type="region of interest" description="Disordered" evidence="1">
    <location>
        <begin position="325"/>
        <end position="388"/>
    </location>
</feature>
<feature type="compositionally biased region" description="Basic residues" evidence="1">
    <location>
        <begin position="796"/>
        <end position="807"/>
    </location>
</feature>
<dbReference type="Proteomes" id="UP000722485">
    <property type="component" value="Unassembled WGS sequence"/>
</dbReference>
<feature type="region of interest" description="Disordered" evidence="1">
    <location>
        <begin position="655"/>
        <end position="722"/>
    </location>
</feature>
<keyword evidence="3" id="KW-1185">Reference proteome</keyword>
<accession>A0A9P5HDV7</accession>
<feature type="region of interest" description="Disordered" evidence="1">
    <location>
        <begin position="791"/>
        <end position="821"/>
    </location>
</feature>
<organism evidence="2 3">
    <name type="scientific">Cylindrodendrum hubeiense</name>
    <dbReference type="NCBI Taxonomy" id="595255"/>
    <lineage>
        <taxon>Eukaryota</taxon>
        <taxon>Fungi</taxon>
        <taxon>Dikarya</taxon>
        <taxon>Ascomycota</taxon>
        <taxon>Pezizomycotina</taxon>
        <taxon>Sordariomycetes</taxon>
        <taxon>Hypocreomycetidae</taxon>
        <taxon>Hypocreales</taxon>
        <taxon>Nectriaceae</taxon>
        <taxon>Cylindrodendrum</taxon>
    </lineage>
</organism>
<feature type="compositionally biased region" description="Basic and acidic residues" evidence="1">
    <location>
        <begin position="808"/>
        <end position="821"/>
    </location>
</feature>